<dbReference type="Gene3D" id="3.40.630.30">
    <property type="match status" value="1"/>
</dbReference>
<reference evidence="2 3" key="1">
    <citation type="journal article" date="2006" name="Science">
        <title>Genome of rice cluster I archaea -- the key methane producers in the rice rhizosphere.</title>
        <authorList>
            <person name="Erkel C."/>
            <person name="Kube M."/>
            <person name="Reinhardt R."/>
            <person name="Liesack W."/>
        </authorList>
    </citation>
    <scope>NUCLEOTIDE SEQUENCE [LARGE SCALE GENOMIC DNA]</scope>
    <source>
        <strain evidence="3">DSM 22066 / NBRC 105507 / MRE50</strain>
    </source>
</reference>
<dbReference type="AlphaFoldDB" id="Q0W3F6"/>
<dbReference type="PROSITE" id="PS51186">
    <property type="entry name" value="GNAT"/>
    <property type="match status" value="1"/>
</dbReference>
<evidence type="ECO:0000313" key="3">
    <source>
        <dbReference type="Proteomes" id="UP000000663"/>
    </source>
</evidence>
<evidence type="ECO:0000259" key="1">
    <source>
        <dbReference type="PROSITE" id="PS51186"/>
    </source>
</evidence>
<accession>Q0W3F6</accession>
<dbReference type="PANTHER" id="PTHR13355">
    <property type="entry name" value="GLUCOSAMINE 6-PHOSPHATE N-ACETYLTRANSFERASE"/>
    <property type="match status" value="1"/>
</dbReference>
<dbReference type="Proteomes" id="UP000000663">
    <property type="component" value="Chromosome"/>
</dbReference>
<dbReference type="eggNOG" id="arCOG00826">
    <property type="taxonomic scope" value="Archaea"/>
</dbReference>
<dbReference type="GO" id="GO:0004343">
    <property type="term" value="F:glucosamine 6-phosphate N-acetyltransferase activity"/>
    <property type="evidence" value="ECO:0007669"/>
    <property type="project" value="TreeGrafter"/>
</dbReference>
<sequence>MPEEVRLIRPEELDQLLELYRLLHPTDPDARENPGLPQLWEEIIADKNLFYPVVVADGKIVSSCTLAIVKNLTRGLRPYGLIENVITHPDYRKRGYGTMALHKAVDIAREHNCYKVMLLTGHKDEATLNFYDRAGFVRGEKTGYILHL</sequence>
<protein>
    <submittedName>
        <fullName evidence="2">Acetyltransferase (GNAT family)</fullName>
    </submittedName>
</protein>
<dbReference type="InterPro" id="IPR039143">
    <property type="entry name" value="GNPNAT1-like"/>
</dbReference>
<dbReference type="PANTHER" id="PTHR13355:SF11">
    <property type="entry name" value="GLUCOSAMINE 6-PHOSPHATE N-ACETYLTRANSFERASE"/>
    <property type="match status" value="1"/>
</dbReference>
<dbReference type="CDD" id="cd04301">
    <property type="entry name" value="NAT_SF"/>
    <property type="match status" value="1"/>
</dbReference>
<dbReference type="Pfam" id="PF00583">
    <property type="entry name" value="Acetyltransf_1"/>
    <property type="match status" value="1"/>
</dbReference>
<dbReference type="InterPro" id="IPR016181">
    <property type="entry name" value="Acyl_CoA_acyltransferase"/>
</dbReference>
<gene>
    <name evidence="2" type="ORF">RCIX1917</name>
</gene>
<evidence type="ECO:0000313" key="2">
    <source>
        <dbReference type="EMBL" id="CAJ37087.1"/>
    </source>
</evidence>
<dbReference type="SUPFAM" id="SSF55729">
    <property type="entry name" value="Acyl-CoA N-acyltransferases (Nat)"/>
    <property type="match status" value="1"/>
</dbReference>
<dbReference type="RefSeq" id="WP_012035483.1">
    <property type="nucleotide sequence ID" value="NC_009464.1"/>
</dbReference>
<name>Q0W3F6_METAR</name>
<dbReference type="PATRIC" id="fig|351160.9.peg.1191"/>
<feature type="domain" description="N-acetyltransferase" evidence="1">
    <location>
        <begin position="3"/>
        <end position="148"/>
    </location>
</feature>
<dbReference type="InterPro" id="IPR000182">
    <property type="entry name" value="GNAT_dom"/>
</dbReference>
<proteinExistence type="predicted"/>
<dbReference type="KEGG" id="rci:RCIX1917"/>
<organism evidence="2 3">
    <name type="scientific">Methanocella arvoryzae (strain DSM 22066 / NBRC 105507 / MRE50)</name>
    <dbReference type="NCBI Taxonomy" id="351160"/>
    <lineage>
        <taxon>Archaea</taxon>
        <taxon>Methanobacteriati</taxon>
        <taxon>Methanobacteriota</taxon>
        <taxon>Stenosarchaea group</taxon>
        <taxon>Methanomicrobia</taxon>
        <taxon>Methanocellales</taxon>
        <taxon>Methanocellaceae</taxon>
        <taxon>Methanocella</taxon>
    </lineage>
</organism>
<dbReference type="GeneID" id="5145718"/>
<dbReference type="EMBL" id="AM114193">
    <property type="protein sequence ID" value="CAJ37087.1"/>
    <property type="molecule type" value="Genomic_DNA"/>
</dbReference>
<dbReference type="OrthoDB" id="43754at2157"/>
<keyword evidence="3" id="KW-1185">Reference proteome</keyword>